<dbReference type="GO" id="GO:0016787">
    <property type="term" value="F:hydrolase activity"/>
    <property type="evidence" value="ECO:0007669"/>
    <property type="project" value="UniProtKB-KW"/>
</dbReference>
<evidence type="ECO:0000256" key="1">
    <source>
        <dbReference type="ARBA" id="ARBA00012493"/>
    </source>
</evidence>
<feature type="domain" description="Reverse transcriptase" evidence="8">
    <location>
        <begin position="209"/>
        <end position="388"/>
    </location>
</feature>
<evidence type="ECO:0000256" key="3">
    <source>
        <dbReference type="ARBA" id="ARBA00022695"/>
    </source>
</evidence>
<dbReference type="Pfam" id="PF13650">
    <property type="entry name" value="Asp_protease_2"/>
    <property type="match status" value="1"/>
</dbReference>
<dbReference type="EMBL" id="JACGWK010000003">
    <property type="protein sequence ID" value="KAL0364744.1"/>
    <property type="molecule type" value="Genomic_DNA"/>
</dbReference>
<proteinExistence type="predicted"/>
<dbReference type="Gene3D" id="3.30.420.10">
    <property type="entry name" value="Ribonuclease H-like superfamily/Ribonuclease H"/>
    <property type="match status" value="1"/>
</dbReference>
<dbReference type="InterPro" id="IPR036397">
    <property type="entry name" value="RNaseH_sf"/>
</dbReference>
<keyword evidence="2" id="KW-0808">Transferase</keyword>
<dbReference type="Gene3D" id="3.30.70.270">
    <property type="match status" value="2"/>
</dbReference>
<dbReference type="CDD" id="cd00303">
    <property type="entry name" value="retropepsin_like"/>
    <property type="match status" value="1"/>
</dbReference>
<accession>A0AAW2QA90</accession>
<reference evidence="9" key="2">
    <citation type="journal article" date="2024" name="Plant">
        <title>Genomic evolution and insights into agronomic trait innovations of Sesamum species.</title>
        <authorList>
            <person name="Miao H."/>
            <person name="Wang L."/>
            <person name="Qu L."/>
            <person name="Liu H."/>
            <person name="Sun Y."/>
            <person name="Le M."/>
            <person name="Wang Q."/>
            <person name="Wei S."/>
            <person name="Zheng Y."/>
            <person name="Lin W."/>
            <person name="Duan Y."/>
            <person name="Cao H."/>
            <person name="Xiong S."/>
            <person name="Wang X."/>
            <person name="Wei L."/>
            <person name="Li C."/>
            <person name="Ma Q."/>
            <person name="Ju M."/>
            <person name="Zhao R."/>
            <person name="Li G."/>
            <person name="Mu C."/>
            <person name="Tian Q."/>
            <person name="Mei H."/>
            <person name="Zhang T."/>
            <person name="Gao T."/>
            <person name="Zhang H."/>
        </authorList>
    </citation>
    <scope>NUCLEOTIDE SEQUENCE</scope>
    <source>
        <strain evidence="9">G01</strain>
    </source>
</reference>
<dbReference type="Gene3D" id="2.40.70.10">
    <property type="entry name" value="Acid Proteases"/>
    <property type="match status" value="1"/>
</dbReference>
<keyword evidence="4" id="KW-0540">Nuclease</keyword>
<dbReference type="CDD" id="cd09274">
    <property type="entry name" value="RNase_HI_RT_Ty3"/>
    <property type="match status" value="1"/>
</dbReference>
<dbReference type="InterPro" id="IPR021109">
    <property type="entry name" value="Peptidase_aspartic_dom_sf"/>
</dbReference>
<organism evidence="9">
    <name type="scientific">Sesamum angustifolium</name>
    <dbReference type="NCBI Taxonomy" id="2727405"/>
    <lineage>
        <taxon>Eukaryota</taxon>
        <taxon>Viridiplantae</taxon>
        <taxon>Streptophyta</taxon>
        <taxon>Embryophyta</taxon>
        <taxon>Tracheophyta</taxon>
        <taxon>Spermatophyta</taxon>
        <taxon>Magnoliopsida</taxon>
        <taxon>eudicotyledons</taxon>
        <taxon>Gunneridae</taxon>
        <taxon>Pentapetalae</taxon>
        <taxon>asterids</taxon>
        <taxon>lamiids</taxon>
        <taxon>Lamiales</taxon>
        <taxon>Pedaliaceae</taxon>
        <taxon>Sesamum</taxon>
    </lineage>
</organism>
<dbReference type="PROSITE" id="PS50878">
    <property type="entry name" value="RT_POL"/>
    <property type="match status" value="1"/>
</dbReference>
<dbReference type="Gene3D" id="3.10.10.10">
    <property type="entry name" value="HIV Type 1 Reverse Transcriptase, subunit A, domain 1"/>
    <property type="match status" value="1"/>
</dbReference>
<keyword evidence="3" id="KW-0548">Nucleotidyltransferase</keyword>
<keyword evidence="6" id="KW-0378">Hydrolase</keyword>
<evidence type="ECO:0000256" key="7">
    <source>
        <dbReference type="ARBA" id="ARBA00022918"/>
    </source>
</evidence>
<evidence type="ECO:0000259" key="8">
    <source>
        <dbReference type="PROSITE" id="PS50878"/>
    </source>
</evidence>
<dbReference type="GO" id="GO:0003676">
    <property type="term" value="F:nucleic acid binding"/>
    <property type="evidence" value="ECO:0007669"/>
    <property type="project" value="InterPro"/>
</dbReference>
<sequence length="599" mass="68190">MRVPPRVNPLQLVSALQERPPTQKGLMYVRVQINGKAVMAMLDSGATHNFVADREIQKLGLTLAQHASRIKAVNSAKPIQGAACVELKVGAWTGQCKLLAVPLDDFDVILGMDFMLLANAMVMPYLNGLFIANPGGTCFVQGTYLQDSVRSTEKKDSLMSAMQVKAVTPRRAIDHAIELEPGARPPAQAPYRMAPAELAELRKQLDGLLEAGLVQPSKAPYGSPVLFQRKQDGSMRMCVDYRALNKVTIKNKYPIPNAIDLFDKLTKAKYYTKIDLRSGYWQVRVARGDEPKTTCVTRYGSFEFLVMPFGLTNAPATFCNLMNDVLYEYLDRFVVVYLDDIVIYSETLNEHVKHLRAVFQKLREYELYAKKEKCEFCCEKITFLGHVISQGQIQMDRKKTVHQGYSKIVNPLTDLLRKDQKWEWTVACEDAFRMLKQAISSQPVLKLPQFDRPFEVQVDASDRALGGVLVQDKHPVAFESRKLKDAELRYSTHEKEMTAVVHCLEAWRHYLLGTKFTVVTDNVANTYFKTQRKLSPKQARWQEFLGEFDFEWVHRPGKHNDVADALSRKLVEEYVAALTVVESDFLDQIRKVPRRMRVI</sequence>
<gene>
    <name evidence="9" type="ORF">Sangu_0572000</name>
</gene>
<dbReference type="Pfam" id="PF00078">
    <property type="entry name" value="RVT_1"/>
    <property type="match status" value="1"/>
</dbReference>
<evidence type="ECO:0000256" key="5">
    <source>
        <dbReference type="ARBA" id="ARBA00022759"/>
    </source>
</evidence>
<dbReference type="AlphaFoldDB" id="A0AAW2QA90"/>
<dbReference type="Pfam" id="PF17917">
    <property type="entry name" value="RT_RNaseH"/>
    <property type="match status" value="1"/>
</dbReference>
<dbReference type="InterPro" id="IPR041373">
    <property type="entry name" value="RT_RNaseH"/>
</dbReference>
<dbReference type="GO" id="GO:0003964">
    <property type="term" value="F:RNA-directed DNA polymerase activity"/>
    <property type="evidence" value="ECO:0007669"/>
    <property type="project" value="UniProtKB-KW"/>
</dbReference>
<keyword evidence="5" id="KW-0255">Endonuclease</keyword>
<dbReference type="SUPFAM" id="SSF56672">
    <property type="entry name" value="DNA/RNA polymerases"/>
    <property type="match status" value="1"/>
</dbReference>
<name>A0AAW2QA90_9LAMI</name>
<dbReference type="EC" id="2.7.7.49" evidence="1"/>
<dbReference type="InterPro" id="IPR043128">
    <property type="entry name" value="Rev_trsase/Diguanyl_cyclase"/>
</dbReference>
<dbReference type="InterPro" id="IPR050951">
    <property type="entry name" value="Retrovirus_Pol_polyprotein"/>
</dbReference>
<dbReference type="CDD" id="cd01647">
    <property type="entry name" value="RT_LTR"/>
    <property type="match status" value="1"/>
</dbReference>
<dbReference type="SUPFAM" id="SSF50630">
    <property type="entry name" value="Acid proteases"/>
    <property type="match status" value="1"/>
</dbReference>
<reference evidence="9" key="1">
    <citation type="submission" date="2020-06" db="EMBL/GenBank/DDBJ databases">
        <authorList>
            <person name="Li T."/>
            <person name="Hu X."/>
            <person name="Zhang T."/>
            <person name="Song X."/>
            <person name="Zhang H."/>
            <person name="Dai N."/>
            <person name="Sheng W."/>
            <person name="Hou X."/>
            <person name="Wei L."/>
        </authorList>
    </citation>
    <scope>NUCLEOTIDE SEQUENCE</scope>
    <source>
        <strain evidence="9">G01</strain>
        <tissue evidence="9">Leaf</tissue>
    </source>
</reference>
<dbReference type="FunFam" id="3.10.20.370:FF:000001">
    <property type="entry name" value="Retrovirus-related Pol polyprotein from transposon 17.6-like protein"/>
    <property type="match status" value="1"/>
</dbReference>
<protein>
    <recommendedName>
        <fullName evidence="1">RNA-directed DNA polymerase</fullName>
        <ecNumber evidence="1">2.7.7.49</ecNumber>
    </recommendedName>
</protein>
<dbReference type="GO" id="GO:0004519">
    <property type="term" value="F:endonuclease activity"/>
    <property type="evidence" value="ECO:0007669"/>
    <property type="project" value="UniProtKB-KW"/>
</dbReference>
<evidence type="ECO:0000313" key="9">
    <source>
        <dbReference type="EMBL" id="KAL0364744.1"/>
    </source>
</evidence>
<dbReference type="InterPro" id="IPR000477">
    <property type="entry name" value="RT_dom"/>
</dbReference>
<dbReference type="InterPro" id="IPR043502">
    <property type="entry name" value="DNA/RNA_pol_sf"/>
</dbReference>
<evidence type="ECO:0000256" key="4">
    <source>
        <dbReference type="ARBA" id="ARBA00022722"/>
    </source>
</evidence>
<keyword evidence="7" id="KW-0695">RNA-directed DNA polymerase</keyword>
<comment type="caution">
    <text evidence="9">The sequence shown here is derived from an EMBL/GenBank/DDBJ whole genome shotgun (WGS) entry which is preliminary data.</text>
</comment>
<dbReference type="PANTHER" id="PTHR37984">
    <property type="entry name" value="PROTEIN CBG26694"/>
    <property type="match status" value="1"/>
</dbReference>
<evidence type="ECO:0000256" key="2">
    <source>
        <dbReference type="ARBA" id="ARBA00022679"/>
    </source>
</evidence>
<evidence type="ECO:0000256" key="6">
    <source>
        <dbReference type="ARBA" id="ARBA00022801"/>
    </source>
</evidence>
<dbReference type="PANTHER" id="PTHR37984:SF5">
    <property type="entry name" value="PROTEIN NYNRIN-LIKE"/>
    <property type="match status" value="1"/>
</dbReference>